<dbReference type="InterPro" id="IPR013087">
    <property type="entry name" value="Znf_C2H2_type"/>
</dbReference>
<evidence type="ECO:0000256" key="1">
    <source>
        <dbReference type="PROSITE-ProRule" id="PRU00042"/>
    </source>
</evidence>
<dbReference type="AlphaFoldDB" id="A0AAN9THZ0"/>
<gene>
    <name evidence="6" type="ORF">V9T40_011068</name>
</gene>
<feature type="signal peptide" evidence="4">
    <location>
        <begin position="1"/>
        <end position="22"/>
    </location>
</feature>
<dbReference type="PROSITE" id="PS00028">
    <property type="entry name" value="ZINC_FINGER_C2H2_1"/>
    <property type="match status" value="1"/>
</dbReference>
<feature type="compositionally biased region" description="Basic and acidic residues" evidence="2">
    <location>
        <begin position="199"/>
        <end position="216"/>
    </location>
</feature>
<keyword evidence="1" id="KW-0862">Zinc</keyword>
<evidence type="ECO:0000313" key="7">
    <source>
        <dbReference type="Proteomes" id="UP001367676"/>
    </source>
</evidence>
<name>A0AAN9THZ0_9HEMI</name>
<comment type="caution">
    <text evidence="6">The sequence shown here is derived from an EMBL/GenBank/DDBJ whole genome shotgun (WGS) entry which is preliminary data.</text>
</comment>
<evidence type="ECO:0000256" key="3">
    <source>
        <dbReference type="SAM" id="Phobius"/>
    </source>
</evidence>
<reference evidence="6 7" key="1">
    <citation type="submission" date="2024-03" db="EMBL/GenBank/DDBJ databases">
        <title>Adaptation during the transition from Ophiocordyceps entomopathogen to insect associate is accompanied by gene loss and intensified selection.</title>
        <authorList>
            <person name="Ward C.M."/>
            <person name="Onetto C.A."/>
            <person name="Borneman A.R."/>
        </authorList>
    </citation>
    <scope>NUCLEOTIDE SEQUENCE [LARGE SCALE GENOMIC DNA]</scope>
    <source>
        <strain evidence="6">AWRI1</strain>
        <tissue evidence="6">Single Adult Female</tissue>
    </source>
</reference>
<dbReference type="EMBL" id="JBBCAQ010000037">
    <property type="protein sequence ID" value="KAK7573877.1"/>
    <property type="molecule type" value="Genomic_DNA"/>
</dbReference>
<dbReference type="PROSITE" id="PS50157">
    <property type="entry name" value="ZINC_FINGER_C2H2_2"/>
    <property type="match status" value="1"/>
</dbReference>
<keyword evidence="3" id="KW-0472">Membrane</keyword>
<evidence type="ECO:0000313" key="6">
    <source>
        <dbReference type="EMBL" id="KAK7573877.1"/>
    </source>
</evidence>
<evidence type="ECO:0000256" key="2">
    <source>
        <dbReference type="SAM" id="MobiDB-lite"/>
    </source>
</evidence>
<feature type="region of interest" description="Disordered" evidence="2">
    <location>
        <begin position="196"/>
        <end position="216"/>
    </location>
</feature>
<dbReference type="PANTHER" id="PTHR21385:SF0">
    <property type="entry name" value="RE51073P"/>
    <property type="match status" value="1"/>
</dbReference>
<dbReference type="Proteomes" id="UP001367676">
    <property type="component" value="Unassembled WGS sequence"/>
</dbReference>
<proteinExistence type="predicted"/>
<keyword evidence="7" id="KW-1185">Reference proteome</keyword>
<keyword evidence="1" id="KW-0479">Metal-binding</keyword>
<feature type="domain" description="C2H2-type" evidence="5">
    <location>
        <begin position="86"/>
        <end position="114"/>
    </location>
</feature>
<keyword evidence="1" id="KW-0863">Zinc-finger</keyword>
<evidence type="ECO:0000256" key="4">
    <source>
        <dbReference type="SAM" id="SignalP"/>
    </source>
</evidence>
<sequence length="401" mass="46557">MKANSLHFQLIGLILLTLVPWPGPTVFKIKCPRDSAAVVRRLIQNKWIPVLEKYQVKLPLECPFHPMRDIFYPQEAAKRQFRPSQWTCGFCGKSFYLEKYLDLHFDNRHRNKINMAEDAVCLADYCDIMRCEVLQAQYEKQNNAGNGYFQLKGKSIPITDLEVWREPSQRTALSVITGSKKSSSTAYEKNTQNNLNLCDKSEAPQGKGDHESENRTTSRCETLVDSVLPPRQRFVELQKLKANCKAEDLLKLKVKCEDLVRDCIAGLLVNLSVQDFKDIEGELNNAVCWYLTCDRYWEDTQSNPRNVSWGLIFIPVAILSLALTLCYYIIWIFFDSNDLKPADETTLHNYPSYRYVKQYSDEYYPASDENPSSNEHYIYVTYPPEIKRKLLDSCYNRTTRL</sequence>
<keyword evidence="3" id="KW-0812">Transmembrane</keyword>
<accession>A0AAN9THZ0</accession>
<feature type="transmembrane region" description="Helical" evidence="3">
    <location>
        <begin position="309"/>
        <end position="334"/>
    </location>
</feature>
<organism evidence="6 7">
    <name type="scientific">Parthenolecanium corni</name>
    <dbReference type="NCBI Taxonomy" id="536013"/>
    <lineage>
        <taxon>Eukaryota</taxon>
        <taxon>Metazoa</taxon>
        <taxon>Ecdysozoa</taxon>
        <taxon>Arthropoda</taxon>
        <taxon>Hexapoda</taxon>
        <taxon>Insecta</taxon>
        <taxon>Pterygota</taxon>
        <taxon>Neoptera</taxon>
        <taxon>Paraneoptera</taxon>
        <taxon>Hemiptera</taxon>
        <taxon>Sternorrhyncha</taxon>
        <taxon>Coccoidea</taxon>
        <taxon>Coccidae</taxon>
        <taxon>Parthenolecanium</taxon>
    </lineage>
</organism>
<dbReference type="PANTHER" id="PTHR21385">
    <property type="entry name" value="ZINC FINGER PROTEIN-RELATED"/>
    <property type="match status" value="1"/>
</dbReference>
<feature type="chain" id="PRO_5043003266" description="C2H2-type domain-containing protein" evidence="4">
    <location>
        <begin position="23"/>
        <end position="401"/>
    </location>
</feature>
<keyword evidence="3" id="KW-1133">Transmembrane helix</keyword>
<keyword evidence="4" id="KW-0732">Signal</keyword>
<evidence type="ECO:0000259" key="5">
    <source>
        <dbReference type="PROSITE" id="PS50157"/>
    </source>
</evidence>
<protein>
    <recommendedName>
        <fullName evidence="5">C2H2-type domain-containing protein</fullName>
    </recommendedName>
</protein>
<dbReference type="GO" id="GO:0008270">
    <property type="term" value="F:zinc ion binding"/>
    <property type="evidence" value="ECO:0007669"/>
    <property type="project" value="UniProtKB-KW"/>
</dbReference>